<proteinExistence type="inferred from homology"/>
<protein>
    <submittedName>
        <fullName evidence="8">MIP family channel protein</fullName>
    </submittedName>
</protein>
<gene>
    <name evidence="8" type="ORF">Krac_7373</name>
</gene>
<evidence type="ECO:0000256" key="6">
    <source>
        <dbReference type="RuleBase" id="RU000477"/>
    </source>
</evidence>
<feature type="transmembrane region" description="Helical" evidence="7">
    <location>
        <begin position="46"/>
        <end position="66"/>
    </location>
</feature>
<organism evidence="8 9">
    <name type="scientific">Ktedonobacter racemifer DSM 44963</name>
    <dbReference type="NCBI Taxonomy" id="485913"/>
    <lineage>
        <taxon>Bacteria</taxon>
        <taxon>Bacillati</taxon>
        <taxon>Chloroflexota</taxon>
        <taxon>Ktedonobacteria</taxon>
        <taxon>Ktedonobacterales</taxon>
        <taxon>Ktedonobacteraceae</taxon>
        <taxon>Ktedonobacter</taxon>
    </lineage>
</organism>
<dbReference type="InterPro" id="IPR000425">
    <property type="entry name" value="MIP"/>
</dbReference>
<dbReference type="AlphaFoldDB" id="D6TS29"/>
<dbReference type="PANTHER" id="PTHR45724">
    <property type="entry name" value="AQUAPORIN NIP2-1"/>
    <property type="match status" value="1"/>
</dbReference>
<dbReference type="Pfam" id="PF00230">
    <property type="entry name" value="MIP"/>
    <property type="match status" value="1"/>
</dbReference>
<accession>D6TS29</accession>
<feature type="transmembrane region" description="Helical" evidence="7">
    <location>
        <begin position="205"/>
        <end position="225"/>
    </location>
</feature>
<dbReference type="InParanoid" id="D6TS29"/>
<dbReference type="PRINTS" id="PR00783">
    <property type="entry name" value="MINTRINSICP"/>
</dbReference>
<feature type="transmembrane region" description="Helical" evidence="7">
    <location>
        <begin position="162"/>
        <end position="185"/>
    </location>
</feature>
<evidence type="ECO:0000256" key="3">
    <source>
        <dbReference type="ARBA" id="ARBA00022692"/>
    </source>
</evidence>
<keyword evidence="3 6" id="KW-0812">Transmembrane</keyword>
<keyword evidence="9" id="KW-1185">Reference proteome</keyword>
<dbReference type="PROSITE" id="PS51257">
    <property type="entry name" value="PROKAR_LIPOPROTEIN"/>
    <property type="match status" value="1"/>
</dbReference>
<evidence type="ECO:0000256" key="1">
    <source>
        <dbReference type="ARBA" id="ARBA00004141"/>
    </source>
</evidence>
<keyword evidence="2 6" id="KW-0813">Transport</keyword>
<feature type="transmembrane region" description="Helical" evidence="7">
    <location>
        <begin position="94"/>
        <end position="116"/>
    </location>
</feature>
<dbReference type="PANTHER" id="PTHR45724:SF13">
    <property type="entry name" value="AQUAPORIN NIP1-1-RELATED"/>
    <property type="match status" value="1"/>
</dbReference>
<dbReference type="GO" id="GO:0015267">
    <property type="term" value="F:channel activity"/>
    <property type="evidence" value="ECO:0007669"/>
    <property type="project" value="InterPro"/>
</dbReference>
<evidence type="ECO:0000256" key="4">
    <source>
        <dbReference type="ARBA" id="ARBA00022989"/>
    </source>
</evidence>
<comment type="caution">
    <text evidence="8">The sequence shown here is derived from an EMBL/GenBank/DDBJ whole genome shotgun (WGS) entry which is preliminary data.</text>
</comment>
<name>D6TS29_KTERA</name>
<sequence length="244" mass="25432">MSDLIMRSIFMETTSLLRRASAELIGTYALVTAGCGAIMVDSITGALTHVGVALTFGLIITVMIAATGHLSGAHFNPAVTVAFALTRHFAWKDVPVYIVGQLMGAVLGAATLRLLFGPVALLGATLPHGSVWQSFGLEILLSAALMFVIISVATDTRAVGQLAALAIGATVALDAMWGGPISGASMNPARSFGPALLSGAWNGHWAYWIGPLLGACLGAILYQWLRLPVPPVPQLEPETLSVEE</sequence>
<evidence type="ECO:0000256" key="7">
    <source>
        <dbReference type="SAM" id="Phobius"/>
    </source>
</evidence>
<dbReference type="CDD" id="cd00333">
    <property type="entry name" value="MIP"/>
    <property type="match status" value="1"/>
</dbReference>
<keyword evidence="4 7" id="KW-1133">Transmembrane helix</keyword>
<dbReference type="InterPro" id="IPR023271">
    <property type="entry name" value="Aquaporin-like"/>
</dbReference>
<dbReference type="GO" id="GO:0016020">
    <property type="term" value="C:membrane"/>
    <property type="evidence" value="ECO:0007669"/>
    <property type="project" value="UniProtKB-SubCell"/>
</dbReference>
<dbReference type="Gene3D" id="1.20.1080.10">
    <property type="entry name" value="Glycerol uptake facilitator protein"/>
    <property type="match status" value="1"/>
</dbReference>
<feature type="transmembrane region" description="Helical" evidence="7">
    <location>
        <begin position="21"/>
        <end position="40"/>
    </location>
</feature>
<feature type="transmembrane region" description="Helical" evidence="7">
    <location>
        <begin position="131"/>
        <end position="150"/>
    </location>
</feature>
<evidence type="ECO:0000256" key="2">
    <source>
        <dbReference type="ARBA" id="ARBA00022448"/>
    </source>
</evidence>
<keyword evidence="5 7" id="KW-0472">Membrane</keyword>
<comment type="similarity">
    <text evidence="6">Belongs to the MIP/aquaporin (TC 1.A.8) family.</text>
</comment>
<dbReference type="PROSITE" id="PS00221">
    <property type="entry name" value="MIP"/>
    <property type="match status" value="1"/>
</dbReference>
<dbReference type="SUPFAM" id="SSF81338">
    <property type="entry name" value="Aquaporin-like"/>
    <property type="match status" value="1"/>
</dbReference>
<dbReference type="InterPro" id="IPR022357">
    <property type="entry name" value="MIP_CS"/>
</dbReference>
<dbReference type="EMBL" id="ADVG01000002">
    <property type="protein sequence ID" value="EFH86102.1"/>
    <property type="molecule type" value="Genomic_DNA"/>
</dbReference>
<dbReference type="NCBIfam" id="TIGR00861">
    <property type="entry name" value="MIP"/>
    <property type="match status" value="1"/>
</dbReference>
<evidence type="ECO:0000256" key="5">
    <source>
        <dbReference type="ARBA" id="ARBA00023136"/>
    </source>
</evidence>
<comment type="subcellular location">
    <subcellularLocation>
        <location evidence="1">Membrane</location>
        <topology evidence="1">Multi-pass membrane protein</topology>
    </subcellularLocation>
</comment>
<dbReference type="STRING" id="485913.Krac_7373"/>
<evidence type="ECO:0000313" key="8">
    <source>
        <dbReference type="EMBL" id="EFH86102.1"/>
    </source>
</evidence>
<dbReference type="eggNOG" id="COG0580">
    <property type="taxonomic scope" value="Bacteria"/>
</dbReference>
<evidence type="ECO:0000313" key="9">
    <source>
        <dbReference type="Proteomes" id="UP000004508"/>
    </source>
</evidence>
<dbReference type="Proteomes" id="UP000004508">
    <property type="component" value="Unassembled WGS sequence"/>
</dbReference>
<dbReference type="InterPro" id="IPR034294">
    <property type="entry name" value="Aquaporin_transptr"/>
</dbReference>
<reference evidence="8 9" key="1">
    <citation type="journal article" date="2011" name="Stand. Genomic Sci.">
        <title>Non-contiguous finished genome sequence and contextual data of the filamentous soil bacterium Ktedonobacter racemifer type strain (SOSP1-21).</title>
        <authorList>
            <person name="Chang Y.J."/>
            <person name="Land M."/>
            <person name="Hauser L."/>
            <person name="Chertkov O."/>
            <person name="Del Rio T.G."/>
            <person name="Nolan M."/>
            <person name="Copeland A."/>
            <person name="Tice H."/>
            <person name="Cheng J.F."/>
            <person name="Lucas S."/>
            <person name="Han C."/>
            <person name="Goodwin L."/>
            <person name="Pitluck S."/>
            <person name="Ivanova N."/>
            <person name="Ovchinikova G."/>
            <person name="Pati A."/>
            <person name="Chen A."/>
            <person name="Palaniappan K."/>
            <person name="Mavromatis K."/>
            <person name="Liolios K."/>
            <person name="Brettin T."/>
            <person name="Fiebig A."/>
            <person name="Rohde M."/>
            <person name="Abt B."/>
            <person name="Goker M."/>
            <person name="Detter J.C."/>
            <person name="Woyke T."/>
            <person name="Bristow J."/>
            <person name="Eisen J.A."/>
            <person name="Markowitz V."/>
            <person name="Hugenholtz P."/>
            <person name="Kyrpides N.C."/>
            <person name="Klenk H.P."/>
            <person name="Lapidus A."/>
        </authorList>
    </citation>
    <scope>NUCLEOTIDE SEQUENCE [LARGE SCALE GENOMIC DNA]</scope>
    <source>
        <strain evidence="9">DSM 44963</strain>
    </source>
</reference>